<proteinExistence type="inferred from homology"/>
<dbReference type="CDD" id="cd07135">
    <property type="entry name" value="ALDH_F14-YMR110C"/>
    <property type="match status" value="1"/>
</dbReference>
<organism evidence="9 10">
    <name type="scientific">Hebeloma cylindrosporum</name>
    <dbReference type="NCBI Taxonomy" id="76867"/>
    <lineage>
        <taxon>Eukaryota</taxon>
        <taxon>Fungi</taxon>
        <taxon>Dikarya</taxon>
        <taxon>Basidiomycota</taxon>
        <taxon>Agaricomycotina</taxon>
        <taxon>Agaricomycetes</taxon>
        <taxon>Agaricomycetidae</taxon>
        <taxon>Agaricales</taxon>
        <taxon>Agaricineae</taxon>
        <taxon>Hymenogastraceae</taxon>
        <taxon>Hebeloma</taxon>
    </lineage>
</organism>
<dbReference type="InterPro" id="IPR016161">
    <property type="entry name" value="Ald_DH/histidinol_DH"/>
</dbReference>
<dbReference type="FunFam" id="3.40.309.10:FF:000025">
    <property type="entry name" value="Aldehyde dehydrogenase"/>
    <property type="match status" value="1"/>
</dbReference>
<comment type="similarity">
    <text evidence="1 4 7">Belongs to the aldehyde dehydrogenase family.</text>
</comment>
<dbReference type="STRING" id="686832.A0A0C3BG12"/>
<dbReference type="GO" id="GO:0004029">
    <property type="term" value="F:aldehyde dehydrogenase (NAD+) activity"/>
    <property type="evidence" value="ECO:0007669"/>
    <property type="project" value="TreeGrafter"/>
</dbReference>
<name>A0A0C3BG12_HEBCY</name>
<evidence type="ECO:0000256" key="6">
    <source>
        <dbReference type="PROSITE-ProRule" id="PRU10007"/>
    </source>
</evidence>
<dbReference type="GO" id="GO:0005737">
    <property type="term" value="C:cytoplasm"/>
    <property type="evidence" value="ECO:0007669"/>
    <property type="project" value="TreeGrafter"/>
</dbReference>
<dbReference type="OrthoDB" id="440325at2759"/>
<dbReference type="InterPro" id="IPR016163">
    <property type="entry name" value="Ald_DH_C"/>
</dbReference>
<feature type="active site" evidence="5">
    <location>
        <position position="253"/>
    </location>
</feature>
<dbReference type="InterPro" id="IPR015590">
    <property type="entry name" value="Aldehyde_DH_dom"/>
</dbReference>
<reference evidence="9 10" key="1">
    <citation type="submission" date="2014-04" db="EMBL/GenBank/DDBJ databases">
        <authorList>
            <consortium name="DOE Joint Genome Institute"/>
            <person name="Kuo A."/>
            <person name="Gay G."/>
            <person name="Dore J."/>
            <person name="Kohler A."/>
            <person name="Nagy L.G."/>
            <person name="Floudas D."/>
            <person name="Copeland A."/>
            <person name="Barry K.W."/>
            <person name="Cichocki N."/>
            <person name="Veneault-Fourrey C."/>
            <person name="LaButti K."/>
            <person name="Lindquist E.A."/>
            <person name="Lipzen A."/>
            <person name="Lundell T."/>
            <person name="Morin E."/>
            <person name="Murat C."/>
            <person name="Sun H."/>
            <person name="Tunlid A."/>
            <person name="Henrissat B."/>
            <person name="Grigoriev I.V."/>
            <person name="Hibbett D.S."/>
            <person name="Martin F."/>
            <person name="Nordberg H.P."/>
            <person name="Cantor M.N."/>
            <person name="Hua S.X."/>
        </authorList>
    </citation>
    <scope>NUCLEOTIDE SEQUENCE [LARGE SCALE GENOMIC DNA]</scope>
    <source>
        <strain evidence="10">h7</strain>
    </source>
</reference>
<dbReference type="PROSITE" id="PS00687">
    <property type="entry name" value="ALDEHYDE_DEHYDR_GLU"/>
    <property type="match status" value="1"/>
</dbReference>
<gene>
    <name evidence="9" type="ORF">M413DRAFT_428495</name>
</gene>
<dbReference type="PANTHER" id="PTHR43570">
    <property type="entry name" value="ALDEHYDE DEHYDROGENASE"/>
    <property type="match status" value="1"/>
</dbReference>
<evidence type="ECO:0000313" key="10">
    <source>
        <dbReference type="Proteomes" id="UP000053424"/>
    </source>
</evidence>
<evidence type="ECO:0000259" key="8">
    <source>
        <dbReference type="Pfam" id="PF00171"/>
    </source>
</evidence>
<feature type="domain" description="Aldehyde dehydrogenase" evidence="8">
    <location>
        <begin position="23"/>
        <end position="440"/>
    </location>
</feature>
<evidence type="ECO:0000256" key="2">
    <source>
        <dbReference type="ARBA" id="ARBA00023002"/>
    </source>
</evidence>
<accession>A0A0C3BG12</accession>
<dbReference type="AlphaFoldDB" id="A0A0C3BG12"/>
<dbReference type="Pfam" id="PF00171">
    <property type="entry name" value="Aldedh"/>
    <property type="match status" value="1"/>
</dbReference>
<reference evidence="10" key="2">
    <citation type="submission" date="2015-01" db="EMBL/GenBank/DDBJ databases">
        <title>Evolutionary Origins and Diversification of the Mycorrhizal Mutualists.</title>
        <authorList>
            <consortium name="DOE Joint Genome Institute"/>
            <consortium name="Mycorrhizal Genomics Consortium"/>
            <person name="Kohler A."/>
            <person name="Kuo A."/>
            <person name="Nagy L.G."/>
            <person name="Floudas D."/>
            <person name="Copeland A."/>
            <person name="Barry K.W."/>
            <person name="Cichocki N."/>
            <person name="Veneault-Fourrey C."/>
            <person name="LaButti K."/>
            <person name="Lindquist E.A."/>
            <person name="Lipzen A."/>
            <person name="Lundell T."/>
            <person name="Morin E."/>
            <person name="Murat C."/>
            <person name="Riley R."/>
            <person name="Ohm R."/>
            <person name="Sun H."/>
            <person name="Tunlid A."/>
            <person name="Henrissat B."/>
            <person name="Grigoriev I.V."/>
            <person name="Hibbett D.S."/>
            <person name="Martin F."/>
        </authorList>
    </citation>
    <scope>NUCLEOTIDE SEQUENCE [LARGE SCALE GENOMIC DNA]</scope>
    <source>
        <strain evidence="10">h7</strain>
    </source>
</reference>
<dbReference type="InterPro" id="IPR016160">
    <property type="entry name" value="Ald_DH_CS_CYS"/>
</dbReference>
<dbReference type="HOGENOM" id="CLU_005391_3_1_1"/>
<keyword evidence="2 4" id="KW-0560">Oxidoreductase</keyword>
<dbReference type="InterPro" id="IPR012394">
    <property type="entry name" value="Aldehyde_DH_NAD(P)"/>
</dbReference>
<dbReference type="PANTHER" id="PTHR43570:SF16">
    <property type="entry name" value="ALDEHYDE DEHYDROGENASE TYPE III, ISOFORM Q"/>
    <property type="match status" value="1"/>
</dbReference>
<keyword evidence="10" id="KW-1185">Reference proteome</keyword>
<dbReference type="Gene3D" id="3.40.605.10">
    <property type="entry name" value="Aldehyde Dehydrogenase, Chain A, domain 1"/>
    <property type="match status" value="1"/>
</dbReference>
<dbReference type="EMBL" id="KN831816">
    <property type="protein sequence ID" value="KIM35655.1"/>
    <property type="molecule type" value="Genomic_DNA"/>
</dbReference>
<dbReference type="InterPro" id="IPR016162">
    <property type="entry name" value="Ald_DH_N"/>
</dbReference>
<evidence type="ECO:0000256" key="3">
    <source>
        <dbReference type="ARBA" id="ARBA00023027"/>
    </source>
</evidence>
<dbReference type="FunFam" id="3.40.605.10:FF:000004">
    <property type="entry name" value="Aldehyde dehydrogenase"/>
    <property type="match status" value="1"/>
</dbReference>
<evidence type="ECO:0000256" key="5">
    <source>
        <dbReference type="PIRSR" id="PIRSR036492-1"/>
    </source>
</evidence>
<dbReference type="GO" id="GO:0006081">
    <property type="term" value="P:aldehyde metabolic process"/>
    <property type="evidence" value="ECO:0007669"/>
    <property type="project" value="InterPro"/>
</dbReference>
<dbReference type="Proteomes" id="UP000053424">
    <property type="component" value="Unassembled WGS sequence"/>
</dbReference>
<feature type="active site" evidence="5 6">
    <location>
        <position position="219"/>
    </location>
</feature>
<dbReference type="SUPFAM" id="SSF53720">
    <property type="entry name" value="ALDH-like"/>
    <property type="match status" value="1"/>
</dbReference>
<dbReference type="Gene3D" id="3.40.309.10">
    <property type="entry name" value="Aldehyde Dehydrogenase, Chain A, domain 2"/>
    <property type="match status" value="1"/>
</dbReference>
<dbReference type="InterPro" id="IPR029510">
    <property type="entry name" value="Ald_DH_CS_GLU"/>
</dbReference>
<protein>
    <recommendedName>
        <fullName evidence="4">Aldehyde dehydrogenase</fullName>
    </recommendedName>
</protein>
<evidence type="ECO:0000256" key="7">
    <source>
        <dbReference type="RuleBase" id="RU003345"/>
    </source>
</evidence>
<keyword evidence="3" id="KW-0520">NAD</keyword>
<evidence type="ECO:0000313" key="9">
    <source>
        <dbReference type="EMBL" id="KIM35655.1"/>
    </source>
</evidence>
<evidence type="ECO:0000256" key="1">
    <source>
        <dbReference type="ARBA" id="ARBA00009986"/>
    </source>
</evidence>
<dbReference type="PROSITE" id="PS00070">
    <property type="entry name" value="ALDEHYDE_DEHYDR_CYS"/>
    <property type="match status" value="1"/>
</dbReference>
<sequence>MATQLVYTPVESIEGIRTELRAGFASGKLKSIAYRKYQLTQLIYMIKDNMTRFEESLNADLGRPVLECRMLEIIPSIGEVAEQLNGVDKWSKPTKPPFSLNFAAMRPLIRHEAKGTVLIISPFNYPVWLSIGPLAGAIAAGNTVCLKPSESTPATSSLMTELIAKYLDNDVVRVVNGAIPETTKLLELQWDHILYTGTGRVAKIVATAAAKHLTPITLELGGKSPVIIDPACDLKTATKRILWGKVVNAGQTCVAPDYVLVPKDFQDKFVGALKETYEEFYPDPDKRSSAPGAFSRLVTPQATARVAGLLERTQGTIVFGGEVDKENKYIAPTVVKDVGPGDSLMSEEIFGPLLPIVPVENVDEAIKFINERDHPLALYVFSQDEQFKSKVFNGTQSGAVVANETVIHPGADGLPFGGVGPSGYGMHTGKYSFDMFTHQRASMDSPGWVDYILKFRFPPYTTNKSDATLRLMRSLPTRPTGPPALSGTSKWWGKWFLLALAVAVAGGLTSRLKMGSLSLPSFK</sequence>
<evidence type="ECO:0000256" key="4">
    <source>
        <dbReference type="PIRNR" id="PIRNR036492"/>
    </source>
</evidence>
<dbReference type="PIRSF" id="PIRSF036492">
    <property type="entry name" value="ALDH"/>
    <property type="match status" value="1"/>
</dbReference>